<dbReference type="PaxDb" id="2903-EOD38206"/>
<keyword evidence="3" id="KW-0049">Antioxidant</keyword>
<dbReference type="GO" id="GO:0045454">
    <property type="term" value="P:cell redox homeostasis"/>
    <property type="evidence" value="ECO:0007669"/>
    <property type="project" value="TreeGrafter"/>
</dbReference>
<dbReference type="SUPFAM" id="SSF52833">
    <property type="entry name" value="Thioredoxin-like"/>
    <property type="match status" value="1"/>
</dbReference>
<evidence type="ECO:0000256" key="7">
    <source>
        <dbReference type="SAM" id="SignalP"/>
    </source>
</evidence>
<evidence type="ECO:0000313" key="10">
    <source>
        <dbReference type="Proteomes" id="UP000013827"/>
    </source>
</evidence>
<feature type="compositionally biased region" description="Low complexity" evidence="6">
    <location>
        <begin position="128"/>
        <end position="166"/>
    </location>
</feature>
<evidence type="ECO:0000259" key="8">
    <source>
        <dbReference type="Pfam" id="PF08534"/>
    </source>
</evidence>
<dbReference type="GO" id="GO:0005737">
    <property type="term" value="C:cytoplasm"/>
    <property type="evidence" value="ECO:0007669"/>
    <property type="project" value="TreeGrafter"/>
</dbReference>
<feature type="compositionally biased region" description="Acidic residues" evidence="6">
    <location>
        <begin position="113"/>
        <end position="127"/>
    </location>
</feature>
<feature type="compositionally biased region" description="Basic and acidic residues" evidence="6">
    <location>
        <begin position="412"/>
        <end position="429"/>
    </location>
</feature>
<dbReference type="RefSeq" id="XP_005790635.1">
    <property type="nucleotide sequence ID" value="XM_005790578.1"/>
</dbReference>
<feature type="chain" id="PRO_5044291902" description="Redoxin domain-containing protein" evidence="7">
    <location>
        <begin position="20"/>
        <end position="451"/>
    </location>
</feature>
<dbReference type="GeneID" id="17283476"/>
<keyword evidence="2" id="KW-0575">Peroxidase</keyword>
<feature type="active site" description="Cysteine sulfenic acid (-SOH) intermediate" evidence="5">
    <location>
        <position position="235"/>
    </location>
</feature>
<dbReference type="GO" id="GO:0008379">
    <property type="term" value="F:thioredoxin peroxidase activity"/>
    <property type="evidence" value="ECO:0007669"/>
    <property type="project" value="InterPro"/>
</dbReference>
<dbReference type="InterPro" id="IPR036249">
    <property type="entry name" value="Thioredoxin-like_sf"/>
</dbReference>
<feature type="domain" description="Redoxin" evidence="8">
    <location>
        <begin position="192"/>
        <end position="324"/>
    </location>
</feature>
<sequence>MSALHSALLLLLFSDPANALRLLPPCASPCASPCAAPRHAVRSAVVAKAPVAAKPEAAQALVEKPAGEPTEEAKAPAPSPSPLPPSYPSYSAANWFDTPDTEPKAPDPGPEVREEEVVEAAEVEAAEAAEPPASKKAAAKAGRAAKPPAKPKNAASKPASRAVRPAAAPAPAAAAADALPAAIRVGSQLPPDLTVEIAVRSKGRQTIPPTTTLGALLGSGTSVLVGMPGAFTPTCNDKHLPGLMKAAGRFARLGVSNVAVVTTNDRFVNAGWAEAVAAAAGVDSPNITMVSDPDGALVGALGLSGDMGSGLGARSQRFALAKREQGLRTIGGAAAALAAAVLGASVLPGLTPVAAPPVAAPPVAAERSAEDAAGSRGSLTLKAAEVAKEAFSREAAPKAAPEAAPEAAKPQTKAEARGEAAGAGKEEPRAAAAQSEAVADFMKTLKASLKE</sequence>
<dbReference type="eggNOG" id="KOG0541">
    <property type="taxonomic scope" value="Eukaryota"/>
</dbReference>
<name>A0A0D3KR21_EMIH1</name>
<comment type="similarity">
    <text evidence="1">Belongs to the peroxiredoxin family. Prx5 subfamily.</text>
</comment>
<reference evidence="9" key="2">
    <citation type="submission" date="2024-10" db="UniProtKB">
        <authorList>
            <consortium name="EnsemblProtists"/>
        </authorList>
    </citation>
    <scope>IDENTIFICATION</scope>
</reference>
<evidence type="ECO:0000256" key="1">
    <source>
        <dbReference type="ARBA" id="ARBA00010505"/>
    </source>
</evidence>
<feature type="signal peptide" evidence="7">
    <location>
        <begin position="1"/>
        <end position="19"/>
    </location>
</feature>
<dbReference type="KEGG" id="ehx:EMIHUDRAFT_98076"/>
<dbReference type="AlphaFoldDB" id="A0A0D3KR21"/>
<dbReference type="Gene3D" id="3.40.30.10">
    <property type="entry name" value="Glutaredoxin"/>
    <property type="match status" value="1"/>
</dbReference>
<evidence type="ECO:0000256" key="6">
    <source>
        <dbReference type="SAM" id="MobiDB-lite"/>
    </source>
</evidence>
<evidence type="ECO:0000313" key="9">
    <source>
        <dbReference type="EnsemblProtists" id="EOD38206"/>
    </source>
</evidence>
<dbReference type="InterPro" id="IPR013740">
    <property type="entry name" value="Redoxin"/>
</dbReference>
<accession>A0A0D3KR21</accession>
<dbReference type="InterPro" id="IPR037944">
    <property type="entry name" value="PRX5-like"/>
</dbReference>
<dbReference type="EnsemblProtists" id="EOD38206">
    <property type="protein sequence ID" value="EOD38206"/>
    <property type="gene ID" value="EMIHUDRAFT_98076"/>
</dbReference>
<evidence type="ECO:0000256" key="5">
    <source>
        <dbReference type="PIRSR" id="PIRSR637944-1"/>
    </source>
</evidence>
<evidence type="ECO:0000256" key="4">
    <source>
        <dbReference type="ARBA" id="ARBA00023002"/>
    </source>
</evidence>
<feature type="compositionally biased region" description="Low complexity" evidence="6">
    <location>
        <begin position="397"/>
        <end position="411"/>
    </location>
</feature>
<proteinExistence type="inferred from homology"/>
<keyword evidence="10" id="KW-1185">Reference proteome</keyword>
<dbReference type="Pfam" id="PF08534">
    <property type="entry name" value="Redoxin"/>
    <property type="match status" value="1"/>
</dbReference>
<dbReference type="GO" id="GO:0042744">
    <property type="term" value="P:hydrogen peroxide catabolic process"/>
    <property type="evidence" value="ECO:0007669"/>
    <property type="project" value="TreeGrafter"/>
</dbReference>
<evidence type="ECO:0000256" key="3">
    <source>
        <dbReference type="ARBA" id="ARBA00022862"/>
    </source>
</evidence>
<keyword evidence="4" id="KW-0560">Oxidoreductase</keyword>
<protein>
    <recommendedName>
        <fullName evidence="8">Redoxin domain-containing protein</fullName>
    </recommendedName>
</protein>
<dbReference type="GO" id="GO:0034599">
    <property type="term" value="P:cellular response to oxidative stress"/>
    <property type="evidence" value="ECO:0007669"/>
    <property type="project" value="InterPro"/>
</dbReference>
<dbReference type="Proteomes" id="UP000013827">
    <property type="component" value="Unassembled WGS sequence"/>
</dbReference>
<dbReference type="PANTHER" id="PTHR10430:SF16">
    <property type="entry name" value="PEROXIREDOXIN-5, MITOCHONDRIAL"/>
    <property type="match status" value="1"/>
</dbReference>
<dbReference type="HOGENOM" id="CLU_607552_0_0_1"/>
<feature type="region of interest" description="Disordered" evidence="6">
    <location>
        <begin position="64"/>
        <end position="166"/>
    </location>
</feature>
<evidence type="ECO:0000256" key="2">
    <source>
        <dbReference type="ARBA" id="ARBA00022559"/>
    </source>
</evidence>
<dbReference type="STRING" id="2903.R1FRB6"/>
<dbReference type="PANTHER" id="PTHR10430">
    <property type="entry name" value="PEROXIREDOXIN"/>
    <property type="match status" value="1"/>
</dbReference>
<feature type="compositionally biased region" description="Pro residues" evidence="6">
    <location>
        <begin position="77"/>
        <end position="87"/>
    </location>
</feature>
<feature type="region of interest" description="Disordered" evidence="6">
    <location>
        <begin position="392"/>
        <end position="436"/>
    </location>
</feature>
<reference evidence="10" key="1">
    <citation type="journal article" date="2013" name="Nature">
        <title>Pan genome of the phytoplankton Emiliania underpins its global distribution.</title>
        <authorList>
            <person name="Read B.A."/>
            <person name="Kegel J."/>
            <person name="Klute M.J."/>
            <person name="Kuo A."/>
            <person name="Lefebvre S.C."/>
            <person name="Maumus F."/>
            <person name="Mayer C."/>
            <person name="Miller J."/>
            <person name="Monier A."/>
            <person name="Salamov A."/>
            <person name="Young J."/>
            <person name="Aguilar M."/>
            <person name="Claverie J.M."/>
            <person name="Frickenhaus S."/>
            <person name="Gonzalez K."/>
            <person name="Herman E.K."/>
            <person name="Lin Y.C."/>
            <person name="Napier J."/>
            <person name="Ogata H."/>
            <person name="Sarno A.F."/>
            <person name="Shmutz J."/>
            <person name="Schroeder D."/>
            <person name="de Vargas C."/>
            <person name="Verret F."/>
            <person name="von Dassow P."/>
            <person name="Valentin K."/>
            <person name="Van de Peer Y."/>
            <person name="Wheeler G."/>
            <person name="Dacks J.B."/>
            <person name="Delwiche C.F."/>
            <person name="Dyhrman S.T."/>
            <person name="Glockner G."/>
            <person name="John U."/>
            <person name="Richards T."/>
            <person name="Worden A.Z."/>
            <person name="Zhang X."/>
            <person name="Grigoriev I.V."/>
            <person name="Allen A.E."/>
            <person name="Bidle K."/>
            <person name="Borodovsky M."/>
            <person name="Bowler C."/>
            <person name="Brownlee C."/>
            <person name="Cock J.M."/>
            <person name="Elias M."/>
            <person name="Gladyshev V.N."/>
            <person name="Groth M."/>
            <person name="Guda C."/>
            <person name="Hadaegh A."/>
            <person name="Iglesias-Rodriguez M.D."/>
            <person name="Jenkins J."/>
            <person name="Jones B.M."/>
            <person name="Lawson T."/>
            <person name="Leese F."/>
            <person name="Lindquist E."/>
            <person name="Lobanov A."/>
            <person name="Lomsadze A."/>
            <person name="Malik S.B."/>
            <person name="Marsh M.E."/>
            <person name="Mackinder L."/>
            <person name="Mock T."/>
            <person name="Mueller-Roeber B."/>
            <person name="Pagarete A."/>
            <person name="Parker M."/>
            <person name="Probert I."/>
            <person name="Quesneville H."/>
            <person name="Raines C."/>
            <person name="Rensing S.A."/>
            <person name="Riano-Pachon D.M."/>
            <person name="Richier S."/>
            <person name="Rokitta S."/>
            <person name="Shiraiwa Y."/>
            <person name="Soanes D.M."/>
            <person name="van der Giezen M."/>
            <person name="Wahlund T.M."/>
            <person name="Williams B."/>
            <person name="Wilson W."/>
            <person name="Wolfe G."/>
            <person name="Wurch L.L."/>
        </authorList>
    </citation>
    <scope>NUCLEOTIDE SEQUENCE</scope>
</reference>
<keyword evidence="7" id="KW-0732">Signal</keyword>
<organism evidence="9 10">
    <name type="scientific">Emiliania huxleyi (strain CCMP1516)</name>
    <dbReference type="NCBI Taxonomy" id="280463"/>
    <lineage>
        <taxon>Eukaryota</taxon>
        <taxon>Haptista</taxon>
        <taxon>Haptophyta</taxon>
        <taxon>Prymnesiophyceae</taxon>
        <taxon>Isochrysidales</taxon>
        <taxon>Noelaerhabdaceae</taxon>
        <taxon>Emiliania</taxon>
    </lineage>
</organism>